<evidence type="ECO:0000313" key="2">
    <source>
        <dbReference type="Proteomes" id="UP000546324"/>
    </source>
</evidence>
<evidence type="ECO:0000313" key="1">
    <source>
        <dbReference type="EMBL" id="MBB6399191.1"/>
    </source>
</evidence>
<dbReference type="Proteomes" id="UP000546324">
    <property type="component" value="Unassembled WGS sequence"/>
</dbReference>
<accession>A0A7X0G6J1</accession>
<proteinExistence type="predicted"/>
<comment type="caution">
    <text evidence="1">The sequence shown here is derived from an EMBL/GenBank/DDBJ whole genome shotgun (WGS) entry which is preliminary data.</text>
</comment>
<keyword evidence="2" id="KW-1185">Reference proteome</keyword>
<reference evidence="1 2" key="1">
    <citation type="submission" date="2020-08" db="EMBL/GenBank/DDBJ databases">
        <title>Sequencing the genomes of 1000 actinobacteria strains.</title>
        <authorList>
            <person name="Klenk H.-P."/>
        </authorList>
    </citation>
    <scope>NUCLEOTIDE SEQUENCE [LARGE SCALE GENOMIC DNA]</scope>
    <source>
        <strain evidence="1 2">DSM 43675</strain>
    </source>
</reference>
<sequence length="30" mass="3038">MIDGFLILAALADGPQHGYGIRAAGRPGEA</sequence>
<gene>
    <name evidence="1" type="ORF">BKA00_006105</name>
</gene>
<protein>
    <submittedName>
        <fullName evidence="1">Uncharacterized protein</fullName>
    </submittedName>
</protein>
<dbReference type="AlphaFoldDB" id="A0A7X0G6J1"/>
<name>A0A7X0G6J1_9ACTN</name>
<dbReference type="EMBL" id="JACHMQ010000001">
    <property type="protein sequence ID" value="MBB6399191.1"/>
    <property type="molecule type" value="Genomic_DNA"/>
</dbReference>
<organism evidence="1 2">
    <name type="scientific">Actinomadura coerulea</name>
    <dbReference type="NCBI Taxonomy" id="46159"/>
    <lineage>
        <taxon>Bacteria</taxon>
        <taxon>Bacillati</taxon>
        <taxon>Actinomycetota</taxon>
        <taxon>Actinomycetes</taxon>
        <taxon>Streptosporangiales</taxon>
        <taxon>Thermomonosporaceae</taxon>
        <taxon>Actinomadura</taxon>
    </lineage>
</organism>